<dbReference type="AlphaFoldDB" id="A0AAN6YVV6"/>
<gene>
    <name evidence="1" type="ORF">N656DRAFT_775612</name>
</gene>
<keyword evidence="2" id="KW-1185">Reference proteome</keyword>
<dbReference type="EMBL" id="MU853334">
    <property type="protein sequence ID" value="KAK4115672.1"/>
    <property type="molecule type" value="Genomic_DNA"/>
</dbReference>
<reference evidence="1" key="1">
    <citation type="journal article" date="2023" name="Mol. Phylogenet. Evol.">
        <title>Genome-scale phylogeny and comparative genomics of the fungal order Sordariales.</title>
        <authorList>
            <person name="Hensen N."/>
            <person name="Bonometti L."/>
            <person name="Westerberg I."/>
            <person name="Brannstrom I.O."/>
            <person name="Guillou S."/>
            <person name="Cros-Aarteil S."/>
            <person name="Calhoun S."/>
            <person name="Haridas S."/>
            <person name="Kuo A."/>
            <person name="Mondo S."/>
            <person name="Pangilinan J."/>
            <person name="Riley R."/>
            <person name="LaButti K."/>
            <person name="Andreopoulos B."/>
            <person name="Lipzen A."/>
            <person name="Chen C."/>
            <person name="Yan M."/>
            <person name="Daum C."/>
            <person name="Ng V."/>
            <person name="Clum A."/>
            <person name="Steindorff A."/>
            <person name="Ohm R.A."/>
            <person name="Martin F."/>
            <person name="Silar P."/>
            <person name="Natvig D.O."/>
            <person name="Lalanne C."/>
            <person name="Gautier V."/>
            <person name="Ament-Velasquez S.L."/>
            <person name="Kruys A."/>
            <person name="Hutchinson M.I."/>
            <person name="Powell A.J."/>
            <person name="Barry K."/>
            <person name="Miller A.N."/>
            <person name="Grigoriev I.V."/>
            <person name="Debuchy R."/>
            <person name="Gladieux P."/>
            <person name="Hiltunen Thoren M."/>
            <person name="Johannesson H."/>
        </authorList>
    </citation>
    <scope>NUCLEOTIDE SEQUENCE</scope>
    <source>
        <strain evidence="1">CBS 508.74</strain>
    </source>
</reference>
<protein>
    <submittedName>
        <fullName evidence="1">Uncharacterized protein</fullName>
    </submittedName>
</protein>
<reference evidence="1" key="2">
    <citation type="submission" date="2023-05" db="EMBL/GenBank/DDBJ databases">
        <authorList>
            <consortium name="Lawrence Berkeley National Laboratory"/>
            <person name="Steindorff A."/>
            <person name="Hensen N."/>
            <person name="Bonometti L."/>
            <person name="Westerberg I."/>
            <person name="Brannstrom I.O."/>
            <person name="Guillou S."/>
            <person name="Cros-Aarteil S."/>
            <person name="Calhoun S."/>
            <person name="Haridas S."/>
            <person name="Kuo A."/>
            <person name="Mondo S."/>
            <person name="Pangilinan J."/>
            <person name="Riley R."/>
            <person name="Labutti K."/>
            <person name="Andreopoulos B."/>
            <person name="Lipzen A."/>
            <person name="Chen C."/>
            <person name="Yanf M."/>
            <person name="Daum C."/>
            <person name="Ng V."/>
            <person name="Clum A."/>
            <person name="Ohm R."/>
            <person name="Martin F."/>
            <person name="Silar P."/>
            <person name="Natvig D."/>
            <person name="Lalanne C."/>
            <person name="Gautier V."/>
            <person name="Ament-Velasquez S.L."/>
            <person name="Kruys A."/>
            <person name="Hutchinson M.I."/>
            <person name="Powell A.J."/>
            <person name="Barry K."/>
            <person name="Miller A.N."/>
            <person name="Grigoriev I.V."/>
            <person name="Debuchy R."/>
            <person name="Gladieux P."/>
            <person name="Thoren M.H."/>
            <person name="Johannesson H."/>
        </authorList>
    </citation>
    <scope>NUCLEOTIDE SEQUENCE</scope>
    <source>
        <strain evidence="1">CBS 508.74</strain>
    </source>
</reference>
<accession>A0AAN6YVV6</accession>
<dbReference type="GeneID" id="89938600"/>
<evidence type="ECO:0000313" key="1">
    <source>
        <dbReference type="EMBL" id="KAK4115672.1"/>
    </source>
</evidence>
<comment type="caution">
    <text evidence="1">The sequence shown here is derived from an EMBL/GenBank/DDBJ whole genome shotgun (WGS) entry which is preliminary data.</text>
</comment>
<name>A0AAN6YVV6_9PEZI</name>
<dbReference type="Proteomes" id="UP001302812">
    <property type="component" value="Unassembled WGS sequence"/>
</dbReference>
<proteinExistence type="predicted"/>
<sequence>MSKQPTVWDHDAHLALLQALIAEAPPTNAEWDRVVERVAQKGYHYTASAAM</sequence>
<evidence type="ECO:0000313" key="2">
    <source>
        <dbReference type="Proteomes" id="UP001302812"/>
    </source>
</evidence>
<organism evidence="1 2">
    <name type="scientific">Canariomyces notabilis</name>
    <dbReference type="NCBI Taxonomy" id="2074819"/>
    <lineage>
        <taxon>Eukaryota</taxon>
        <taxon>Fungi</taxon>
        <taxon>Dikarya</taxon>
        <taxon>Ascomycota</taxon>
        <taxon>Pezizomycotina</taxon>
        <taxon>Sordariomycetes</taxon>
        <taxon>Sordariomycetidae</taxon>
        <taxon>Sordariales</taxon>
        <taxon>Chaetomiaceae</taxon>
        <taxon>Canariomyces</taxon>
    </lineage>
</organism>
<dbReference type="RefSeq" id="XP_064673242.1">
    <property type="nucleotide sequence ID" value="XM_064814475.1"/>
</dbReference>